<dbReference type="Pfam" id="PF03023">
    <property type="entry name" value="MurJ"/>
    <property type="match status" value="1"/>
</dbReference>
<evidence type="ECO:0000256" key="8">
    <source>
        <dbReference type="ARBA" id="ARBA00060041"/>
    </source>
</evidence>
<evidence type="ECO:0000313" key="12">
    <source>
        <dbReference type="EMBL" id="GGA46831.1"/>
    </source>
</evidence>
<dbReference type="InterPro" id="IPR004268">
    <property type="entry name" value="MurJ"/>
</dbReference>
<keyword evidence="2 10" id="KW-1003">Cell membrane</keyword>
<dbReference type="NCBIfam" id="TIGR01695">
    <property type="entry name" value="murJ_mviN"/>
    <property type="match status" value="1"/>
</dbReference>
<evidence type="ECO:0000256" key="10">
    <source>
        <dbReference type="HAMAP-Rule" id="MF_02078"/>
    </source>
</evidence>
<gene>
    <name evidence="12" type="primary">mviN</name>
    <name evidence="10" type="synonym">murJ</name>
    <name evidence="12" type="ORF">GCM10010981_40010</name>
</gene>
<keyword evidence="4 10" id="KW-0133">Cell shape</keyword>
<keyword evidence="10 11" id="KW-0813">Transport</keyword>
<proteinExistence type="inferred from homology"/>
<comment type="pathway">
    <text evidence="10">Cell wall biogenesis; peptidoglycan biosynthesis.</text>
</comment>
<feature type="transmembrane region" description="Helical" evidence="10">
    <location>
        <begin position="486"/>
        <end position="509"/>
    </location>
</feature>
<keyword evidence="7 10" id="KW-0472">Membrane</keyword>
<sequence>MTKDAGRGHALLVGAGILCSRLFGLVRQRVFSHFFGLSDAADIFSAALRVPNFLQNLFGEGVLSASFIPVYARLLAQHKQEDADRLAGAIFAILALIISVIVALGILATPYLLWLIAPGYTGEKRELTILIVRILFPGTGILVWSAWCLGILNSHHKFFLSYAAPVIWNLSMILTMLIFHHLDANRLIVYLAWGTVLGCLLQFLVQLGPVLKLVPNLRLRLDMQSLHVKQVGGSFMNVVIGRGVVQISAFVDQAISTLLGSGAVAGMTTAASINLLPVSLFGMAVSASELPTLSRMAGDHVDEEVAAKLCARLNNGLERIAFFIVPSAMAFFALGNVIVAALYQSGAFTARDSYYVWAILAGSGVGLLASTFGRLYSSTYYAMRDTRTPLRYALVRLAFTAVLGLGSALLIPKLLGIPMQWGAVGLTASAGVAGWVEFHLLRRKMNHKLGHTGVAVSMMAKLWAAAVVATLVACVVEHFMPAWGPILTAAFVLSTYGVAYFAVTFLLHVRTCRDVVQKMLRRVGLDRRLG</sequence>
<feature type="transmembrane region" description="Helical" evidence="10">
    <location>
        <begin position="421"/>
        <end position="441"/>
    </location>
</feature>
<feature type="transmembrane region" description="Helical" evidence="10">
    <location>
        <begin position="354"/>
        <end position="372"/>
    </location>
</feature>
<comment type="subcellular location">
    <subcellularLocation>
        <location evidence="10">Cell inner membrane</location>
        <topology evidence="10">Multi-pass membrane protein</topology>
    </subcellularLocation>
    <subcellularLocation>
        <location evidence="1">Cell membrane</location>
        <topology evidence="1">Multi-pass membrane protein</topology>
    </subcellularLocation>
</comment>
<dbReference type="HAMAP" id="MF_02078">
    <property type="entry name" value="MurJ_MviN"/>
    <property type="match status" value="1"/>
</dbReference>
<feature type="transmembrane region" description="Helical" evidence="10">
    <location>
        <begin position="462"/>
        <end position="480"/>
    </location>
</feature>
<evidence type="ECO:0000256" key="5">
    <source>
        <dbReference type="ARBA" id="ARBA00022984"/>
    </source>
</evidence>
<keyword evidence="10 11" id="KW-0961">Cell wall biogenesis/degradation</keyword>
<feature type="transmembrane region" description="Helical" evidence="10">
    <location>
        <begin position="231"/>
        <end position="251"/>
    </location>
</feature>
<evidence type="ECO:0000256" key="2">
    <source>
        <dbReference type="ARBA" id="ARBA00022475"/>
    </source>
</evidence>
<evidence type="ECO:0000256" key="11">
    <source>
        <dbReference type="PIRNR" id="PIRNR002869"/>
    </source>
</evidence>
<evidence type="ECO:0000256" key="9">
    <source>
        <dbReference type="ARBA" id="ARBA00061532"/>
    </source>
</evidence>
<organism evidence="12 13">
    <name type="scientific">Dyella nitratireducens</name>
    <dbReference type="NCBI Taxonomy" id="1849580"/>
    <lineage>
        <taxon>Bacteria</taxon>
        <taxon>Pseudomonadati</taxon>
        <taxon>Pseudomonadota</taxon>
        <taxon>Gammaproteobacteria</taxon>
        <taxon>Lysobacterales</taxon>
        <taxon>Rhodanobacteraceae</taxon>
        <taxon>Dyella</taxon>
    </lineage>
</organism>
<feature type="transmembrane region" description="Helical" evidence="10">
    <location>
        <begin position="320"/>
        <end position="342"/>
    </location>
</feature>
<keyword evidence="5 10" id="KW-0573">Peptidoglycan synthesis</keyword>
<dbReference type="RefSeq" id="WP_188797068.1">
    <property type="nucleotide sequence ID" value="NZ_BMJA01000004.1"/>
</dbReference>
<evidence type="ECO:0000256" key="7">
    <source>
        <dbReference type="ARBA" id="ARBA00023136"/>
    </source>
</evidence>
<reference evidence="13" key="1">
    <citation type="journal article" date="2019" name="Int. J. Syst. Evol. Microbiol.">
        <title>The Global Catalogue of Microorganisms (GCM) 10K type strain sequencing project: providing services to taxonomists for standard genome sequencing and annotation.</title>
        <authorList>
            <consortium name="The Broad Institute Genomics Platform"/>
            <consortium name="The Broad Institute Genome Sequencing Center for Infectious Disease"/>
            <person name="Wu L."/>
            <person name="Ma J."/>
        </authorList>
    </citation>
    <scope>NUCLEOTIDE SEQUENCE [LARGE SCALE GENOMIC DNA]</scope>
    <source>
        <strain evidence="13">CGMCC 1.15439</strain>
    </source>
</reference>
<feature type="transmembrane region" description="Helical" evidence="10">
    <location>
        <begin position="159"/>
        <end position="182"/>
    </location>
</feature>
<evidence type="ECO:0000256" key="1">
    <source>
        <dbReference type="ARBA" id="ARBA00004651"/>
    </source>
</evidence>
<dbReference type="PRINTS" id="PR01806">
    <property type="entry name" value="VIRFACTRMVIN"/>
</dbReference>
<evidence type="ECO:0000313" key="13">
    <source>
        <dbReference type="Proteomes" id="UP000620046"/>
    </source>
</evidence>
<name>A0ABQ1GN52_9GAMM</name>
<comment type="caution">
    <text evidence="12">The sequence shown here is derived from an EMBL/GenBank/DDBJ whole genome shotgun (WGS) entry which is preliminary data.</text>
</comment>
<feature type="transmembrane region" description="Helical" evidence="10">
    <location>
        <begin position="188"/>
        <end position="211"/>
    </location>
</feature>
<keyword evidence="3 10" id="KW-0812">Transmembrane</keyword>
<dbReference type="EMBL" id="BMJA01000004">
    <property type="protein sequence ID" value="GGA46831.1"/>
    <property type="molecule type" value="Genomic_DNA"/>
</dbReference>
<dbReference type="CDD" id="cd13123">
    <property type="entry name" value="MATE_MurJ_like"/>
    <property type="match status" value="1"/>
</dbReference>
<dbReference type="PIRSF" id="PIRSF002869">
    <property type="entry name" value="MviN"/>
    <property type="match status" value="1"/>
</dbReference>
<comment type="similarity">
    <text evidence="9 10 11">Belongs to the MurJ/MviN family.</text>
</comment>
<evidence type="ECO:0000256" key="3">
    <source>
        <dbReference type="ARBA" id="ARBA00022692"/>
    </source>
</evidence>
<accession>A0ABQ1GN52</accession>
<protein>
    <recommendedName>
        <fullName evidence="10">Probable lipid II flippase MurJ</fullName>
    </recommendedName>
</protein>
<feature type="transmembrane region" description="Helical" evidence="10">
    <location>
        <begin position="393"/>
        <end position="415"/>
    </location>
</feature>
<evidence type="ECO:0000256" key="6">
    <source>
        <dbReference type="ARBA" id="ARBA00022989"/>
    </source>
</evidence>
<evidence type="ECO:0000256" key="4">
    <source>
        <dbReference type="ARBA" id="ARBA00022960"/>
    </source>
</evidence>
<dbReference type="InterPro" id="IPR051050">
    <property type="entry name" value="Lipid_II_flippase_MurJ/MviN"/>
</dbReference>
<keyword evidence="13" id="KW-1185">Reference proteome</keyword>
<feature type="transmembrane region" description="Helical" evidence="10">
    <location>
        <begin position="88"/>
        <end position="117"/>
    </location>
</feature>
<comment type="function">
    <text evidence="8 10 11">Involved in peptidoglycan biosynthesis. Transports lipid-linked peptidoglycan precursors from the inner to the outer leaflet of the cytoplasmic membrane.</text>
</comment>
<dbReference type="PANTHER" id="PTHR47019">
    <property type="entry name" value="LIPID II FLIPPASE MURJ"/>
    <property type="match status" value="1"/>
</dbReference>
<dbReference type="PANTHER" id="PTHR47019:SF1">
    <property type="entry name" value="LIPID II FLIPPASE MURJ"/>
    <property type="match status" value="1"/>
</dbReference>
<dbReference type="Proteomes" id="UP000620046">
    <property type="component" value="Unassembled WGS sequence"/>
</dbReference>
<feature type="transmembrane region" description="Helical" evidence="10">
    <location>
        <begin position="263"/>
        <end position="286"/>
    </location>
</feature>
<keyword evidence="6 10" id="KW-1133">Transmembrane helix</keyword>
<feature type="transmembrane region" description="Helical" evidence="10">
    <location>
        <begin position="129"/>
        <end position="152"/>
    </location>
</feature>
<keyword evidence="10" id="KW-0997">Cell inner membrane</keyword>